<keyword evidence="5" id="KW-0028">Amino-acid biosynthesis</keyword>
<name>A0A139BXI6_9PROT</name>
<sequence length="408" mass="44630">MPWSSEIKMNLIKHVSIFDTTLRDGEQAPGYSLTTEQKVGIAEASERLGVNTIETGFPASSPKDFEATREICQVLSRAVPCGFARTVVADIDACAQSMAAVAHPRIQLASVGSDIHIKYKRGITRQQVMQETVGAIDHAKLVGFKDISLLLEDATRSDFSFMEQLIGAGIEHGISSIVVPDTVGYCLPGEYYALVKDLRDFVGEDIRISAHCHNDMGLAVANSIAGIEAGADEVQVTLCGIGERAGNASMEEVVAILCHKGEQLHRTHDIVQHRLHETCTLVAGYLNLNIPLHKPIIGRNAFSTEAGMHQQGIMKYRFTYEFMRAADFGAESRMVIGRHSGRNILRQRLACAGIKEIDFTVLDRVYTAIMSDENAEKYNDPKLLMEQYKLLDSQGSPAGAGYVEAASN</sequence>
<dbReference type="PANTHER" id="PTHR10277:SF9">
    <property type="entry name" value="2-ISOPROPYLMALATE SYNTHASE 1, CHLOROPLASTIC-RELATED"/>
    <property type="match status" value="1"/>
</dbReference>
<dbReference type="GO" id="GO:0009098">
    <property type="term" value="P:L-leucine biosynthetic process"/>
    <property type="evidence" value="ECO:0007669"/>
    <property type="project" value="UniProtKB-KW"/>
</dbReference>
<dbReference type="InterPro" id="IPR013785">
    <property type="entry name" value="Aldolase_TIM"/>
</dbReference>
<dbReference type="Pfam" id="PF00682">
    <property type="entry name" value="HMGL-like"/>
    <property type="match status" value="1"/>
</dbReference>
<dbReference type="InterPro" id="IPR002034">
    <property type="entry name" value="AIPM/Hcit_synth_CS"/>
</dbReference>
<dbReference type="EMBL" id="LSLI01000006">
    <property type="protein sequence ID" value="KXS33425.1"/>
    <property type="molecule type" value="Genomic_DNA"/>
</dbReference>
<dbReference type="FunFam" id="3.20.20.70:FF:000010">
    <property type="entry name" value="2-isopropylmalate synthase"/>
    <property type="match status" value="1"/>
</dbReference>
<dbReference type="PROSITE" id="PS50991">
    <property type="entry name" value="PYR_CT"/>
    <property type="match status" value="1"/>
</dbReference>
<keyword evidence="8" id="KW-0464">Manganese</keyword>
<protein>
    <recommendedName>
        <fullName evidence="3">2-isopropylmalate synthase</fullName>
        <ecNumber evidence="3">2.3.3.13</ecNumber>
    </recommendedName>
</protein>
<dbReference type="InterPro" id="IPR000891">
    <property type="entry name" value="PYR_CT"/>
</dbReference>
<dbReference type="InterPro" id="IPR054691">
    <property type="entry name" value="LeuA/HCS_post-cat"/>
</dbReference>
<dbReference type="PROSITE" id="PS00815">
    <property type="entry name" value="AIPM_HOMOCIT_SYNTH_1"/>
    <property type="match status" value="1"/>
</dbReference>
<evidence type="ECO:0000259" key="11">
    <source>
        <dbReference type="PROSITE" id="PS50991"/>
    </source>
</evidence>
<dbReference type="AlphaFoldDB" id="A0A139BXI6"/>
<dbReference type="GO" id="GO:0046872">
    <property type="term" value="F:metal ion binding"/>
    <property type="evidence" value="ECO:0007669"/>
    <property type="project" value="UniProtKB-KW"/>
</dbReference>
<dbReference type="PANTHER" id="PTHR10277">
    <property type="entry name" value="HOMOCITRATE SYNTHASE-RELATED"/>
    <property type="match status" value="1"/>
</dbReference>
<reference evidence="12 13" key="2">
    <citation type="submission" date="2016-03" db="EMBL/GenBank/DDBJ databases">
        <title>New uncultured bacterium of the family Gallionellaceae from acid mine drainage: description and reconstruction of genome based on metagenomic analysis of microbial community.</title>
        <authorList>
            <person name="Kadnikov V."/>
            <person name="Ivasenko D."/>
            <person name="Beletsky A."/>
            <person name="Mardanov A."/>
            <person name="Danilova E."/>
            <person name="Pimenov N."/>
            <person name="Karnachuk O."/>
            <person name="Ravin N."/>
        </authorList>
    </citation>
    <scope>NUCLEOTIDE SEQUENCE [LARGE SCALE GENOMIC DNA]</scope>
    <source>
        <strain evidence="12">ShG14-8</strain>
    </source>
</reference>
<keyword evidence="6 10" id="KW-0808">Transferase</keyword>
<feature type="domain" description="Pyruvate carboxyltransferase" evidence="11">
    <location>
        <begin position="15"/>
        <end position="276"/>
    </location>
</feature>
<evidence type="ECO:0000256" key="9">
    <source>
        <dbReference type="ARBA" id="ARBA00023304"/>
    </source>
</evidence>
<comment type="pathway">
    <text evidence="1">Amino-acid biosynthesis; L-leucine biosynthesis; L-leucine from 3-methyl-2-oxobutanoate: step 1/4.</text>
</comment>
<accession>A0A139BXI6</accession>
<evidence type="ECO:0000313" key="12">
    <source>
        <dbReference type="EMBL" id="KXS33425.1"/>
    </source>
</evidence>
<evidence type="ECO:0000256" key="7">
    <source>
        <dbReference type="ARBA" id="ARBA00022723"/>
    </source>
</evidence>
<comment type="caution">
    <text evidence="12">The sequence shown here is derived from an EMBL/GenBank/DDBJ whole genome shotgun (WGS) entry which is preliminary data.</text>
</comment>
<comment type="similarity">
    <text evidence="2">Belongs to the alpha-IPM synthase/homocitrate synthase family. LeuA type 1 subfamily.</text>
</comment>
<dbReference type="SUPFAM" id="SSF51569">
    <property type="entry name" value="Aldolase"/>
    <property type="match status" value="1"/>
</dbReference>
<evidence type="ECO:0000256" key="8">
    <source>
        <dbReference type="ARBA" id="ARBA00023211"/>
    </source>
</evidence>
<keyword evidence="4" id="KW-0432">Leucine biosynthesis</keyword>
<evidence type="ECO:0000256" key="2">
    <source>
        <dbReference type="ARBA" id="ARBA00009396"/>
    </source>
</evidence>
<evidence type="ECO:0000256" key="10">
    <source>
        <dbReference type="RuleBase" id="RU003523"/>
    </source>
</evidence>
<dbReference type="GO" id="GO:0003852">
    <property type="term" value="F:2-isopropylmalate synthase activity"/>
    <property type="evidence" value="ECO:0007669"/>
    <property type="project" value="UniProtKB-EC"/>
</dbReference>
<keyword evidence="12" id="KW-0670">Pyruvate</keyword>
<reference evidence="12 13" key="1">
    <citation type="submission" date="2016-02" db="EMBL/GenBank/DDBJ databases">
        <authorList>
            <person name="Wen L."/>
            <person name="He K."/>
            <person name="Yang H."/>
        </authorList>
    </citation>
    <scope>NUCLEOTIDE SEQUENCE [LARGE SCALE GENOMIC DNA]</scope>
    <source>
        <strain evidence="12">ShG14-8</strain>
    </source>
</reference>
<dbReference type="InterPro" id="IPR050073">
    <property type="entry name" value="2-IPM_HCS-like"/>
</dbReference>
<dbReference type="Pfam" id="PF22617">
    <property type="entry name" value="HCS_D2"/>
    <property type="match status" value="1"/>
</dbReference>
<dbReference type="PROSITE" id="PS00816">
    <property type="entry name" value="AIPM_HOMOCIT_SYNTH_2"/>
    <property type="match status" value="1"/>
</dbReference>
<evidence type="ECO:0000256" key="6">
    <source>
        <dbReference type="ARBA" id="ARBA00022679"/>
    </source>
</evidence>
<keyword evidence="7" id="KW-0479">Metal-binding</keyword>
<dbReference type="EC" id="2.3.3.13" evidence="3"/>
<evidence type="ECO:0000313" key="13">
    <source>
        <dbReference type="Proteomes" id="UP000070578"/>
    </source>
</evidence>
<dbReference type="Gene3D" id="1.10.238.260">
    <property type="match status" value="1"/>
</dbReference>
<dbReference type="PATRIC" id="fig|1796491.3.peg.494"/>
<evidence type="ECO:0000256" key="4">
    <source>
        <dbReference type="ARBA" id="ARBA00022430"/>
    </source>
</evidence>
<evidence type="ECO:0000256" key="3">
    <source>
        <dbReference type="ARBA" id="ARBA00012973"/>
    </source>
</evidence>
<proteinExistence type="inferred from homology"/>
<keyword evidence="9" id="KW-0100">Branched-chain amino acid biosynthesis</keyword>
<evidence type="ECO:0000256" key="1">
    <source>
        <dbReference type="ARBA" id="ARBA00004689"/>
    </source>
</evidence>
<dbReference type="Proteomes" id="UP000070578">
    <property type="component" value="Unassembled WGS sequence"/>
</dbReference>
<gene>
    <name evidence="12" type="ORF">AWT59_0451</name>
</gene>
<evidence type="ECO:0000256" key="5">
    <source>
        <dbReference type="ARBA" id="ARBA00022605"/>
    </source>
</evidence>
<dbReference type="Gene3D" id="3.20.20.70">
    <property type="entry name" value="Aldolase class I"/>
    <property type="match status" value="1"/>
</dbReference>
<organism evidence="12 13">
    <name type="scientific">Candidatus Gallionella acididurans</name>
    <dbReference type="NCBI Taxonomy" id="1796491"/>
    <lineage>
        <taxon>Bacteria</taxon>
        <taxon>Pseudomonadati</taxon>
        <taxon>Pseudomonadota</taxon>
        <taxon>Betaproteobacteria</taxon>
        <taxon>Nitrosomonadales</taxon>
        <taxon>Gallionellaceae</taxon>
        <taxon>Gallionella</taxon>
    </lineage>
</organism>